<dbReference type="KEGG" id="ccro:CMC5_009640"/>
<organism evidence="1 2">
    <name type="scientific">Chondromyces crocatus</name>
    <dbReference type="NCBI Taxonomy" id="52"/>
    <lineage>
        <taxon>Bacteria</taxon>
        <taxon>Pseudomonadati</taxon>
        <taxon>Myxococcota</taxon>
        <taxon>Polyangia</taxon>
        <taxon>Polyangiales</taxon>
        <taxon>Polyangiaceae</taxon>
        <taxon>Chondromyces</taxon>
    </lineage>
</organism>
<dbReference type="Proteomes" id="UP000067626">
    <property type="component" value="Chromosome"/>
</dbReference>
<dbReference type="EMBL" id="CP012159">
    <property type="protein sequence ID" value="AKT36843.1"/>
    <property type="molecule type" value="Genomic_DNA"/>
</dbReference>
<dbReference type="AlphaFoldDB" id="A0A0K1E8D1"/>
<sequence>MMGVAALVAGLLALLGPGLVIRWVLIPLGLARLAFHATSLADWVFAADRRGGAVLAGAWALSRSRRHDEDTAAWLEEKLVATVPWVDPDELAKAALGEAEPVVVRMIAPLRGAGIAALALLTAHRGDRAGARALFESLSFLDERACPSVARQVATRWLAAEAASRGDWERVAALCPVRLWQSGDARLLGAVARRLLAGAEGASDLPLWLYWLMAPHHAATLPLVRRALGPRFERDEPAASPELHAVPVVEGDLWGRAVALHATTLLKGDGGVSGEDLRRLGGAWDAVFDEDAAVAEVRVRAQAIGATRAEVAVAAMRGAVIEDMVSLIRGAGIPRAAWEDLGETLSRSHRRLRDELLAELELIAGRLRERVDEARELPAPDEWRAWMALRARYEEAASLAGMELRRLAFPKVNSDVCHLAVWLFNQRGQRALSNGMFRWLLAEAEAVGDERAAELARKNLDCGV</sequence>
<reference evidence="1 2" key="1">
    <citation type="submission" date="2015-07" db="EMBL/GenBank/DDBJ databases">
        <title>Genome analysis of myxobacterium Chondromyces crocatus Cm c5 reveals a high potential for natural compound synthesis and the genetic basis for the loss of fruiting body formation.</title>
        <authorList>
            <person name="Zaburannyi N."/>
            <person name="Bunk B."/>
            <person name="Maier J."/>
            <person name="Overmann J."/>
            <person name="Mueller R."/>
        </authorList>
    </citation>
    <scope>NUCLEOTIDE SEQUENCE [LARGE SCALE GENOMIC DNA]</scope>
    <source>
        <strain evidence="1 2">Cm c5</strain>
    </source>
</reference>
<dbReference type="STRING" id="52.CMC5_009640"/>
<protein>
    <submittedName>
        <fullName evidence="1">Uncharacterized protein</fullName>
    </submittedName>
</protein>
<evidence type="ECO:0000313" key="2">
    <source>
        <dbReference type="Proteomes" id="UP000067626"/>
    </source>
</evidence>
<evidence type="ECO:0000313" key="1">
    <source>
        <dbReference type="EMBL" id="AKT36843.1"/>
    </source>
</evidence>
<keyword evidence="2" id="KW-1185">Reference proteome</keyword>
<name>A0A0K1E8D1_CHOCO</name>
<proteinExistence type="predicted"/>
<gene>
    <name evidence="1" type="ORF">CMC5_009640</name>
</gene>
<accession>A0A0K1E8D1</accession>